<feature type="signal peptide" evidence="3">
    <location>
        <begin position="1"/>
        <end position="31"/>
    </location>
</feature>
<evidence type="ECO:0000256" key="2">
    <source>
        <dbReference type="SAM" id="Phobius"/>
    </source>
</evidence>
<feature type="domain" description="DUF5979" evidence="5">
    <location>
        <begin position="1974"/>
        <end position="2070"/>
    </location>
</feature>
<dbReference type="RefSeq" id="WP_344485060.1">
    <property type="nucleotide sequence ID" value="NZ_BAAAQF010000005.1"/>
</dbReference>
<feature type="compositionally biased region" description="Low complexity" evidence="1">
    <location>
        <begin position="194"/>
        <end position="217"/>
    </location>
</feature>
<feature type="domain" description="DUF5979" evidence="5">
    <location>
        <begin position="2181"/>
        <end position="2286"/>
    </location>
</feature>
<dbReference type="InterPro" id="IPR001434">
    <property type="entry name" value="OmcB-like_DUF11"/>
</dbReference>
<reference evidence="6 7" key="1">
    <citation type="journal article" date="2019" name="Int. J. Syst. Evol. Microbiol.">
        <title>The Global Catalogue of Microorganisms (GCM) 10K type strain sequencing project: providing services to taxonomists for standard genome sequencing and annotation.</title>
        <authorList>
            <consortium name="The Broad Institute Genomics Platform"/>
            <consortium name="The Broad Institute Genome Sequencing Center for Infectious Disease"/>
            <person name="Wu L."/>
            <person name="Ma J."/>
        </authorList>
    </citation>
    <scope>NUCLEOTIDE SEQUENCE [LARGE SCALE GENOMIC DNA]</scope>
    <source>
        <strain evidence="6 7">JCM 16001</strain>
    </source>
</reference>
<dbReference type="InterPro" id="IPR046022">
    <property type="entry name" value="DUF5979"/>
</dbReference>
<feature type="region of interest" description="Disordered" evidence="1">
    <location>
        <begin position="853"/>
        <end position="872"/>
    </location>
</feature>
<sequence>MRSFGRKTAAAAIALCLGLLTLIAPASPALAQQQPGDLSITKTASAETVQPGETFTYTIVVGCTSFGPGCVDATITDVIPAEFIVQGTPQVSGASATASADGQTVTVNFDQAFGDGTQGLPSATTATVQIQVRVDPDLPHSADGIPVTNTAAIDADNADEVTDTADVTPQVPLDLAVDAAKSFDPDQAVARPGAATTATVTATDASNGDLDSLTLTDPTDPAASPNPFDYLAFTGFGDVTFPDGADQVQVDVWVDGAWVTGTPGPDAVLPDGVDPDDVRGVRLTFTNANGDPIPAGGTAGVELNLVQRDNVSDLDVQTVVNNTVTAESAAEGETATGDADADYTITPAQVAAGAGKTFDPDPVAAGDPSTVTLTGTNAGTPVDTMTITEPDPSTANPFENGLTFTGFTDGVAWPSGATGASITYTYDDGTTETLEATDPDTLPAPSDGKTVTGFTVVFTGDIIAGAQATLPFTVDTDPDQTDDEVVHDNQVLVEVADGDDTGSATASDTLTTLAARLAVDVGKRISPAEINSVPGEKVIVQLPAQIEPFPASTTDATHLVVQDPATVPPNPDPDPFWNSFDATAITQTAVPAGATLTISYWDGTQWVVLPGAEAIQGATVVNLPIPADLQGDIQGLKFDYSDPDGFPPGTSVSPNFQAGLRDQLRDGSGPAAGSDDPVTDCASSSASTADVSADSDPACATVDLVPVTPGEGDLIDKTFLEPTPGAGKTITARSGDEIDAELHWSTGGYSGLDEVVLADVADPETTAVGDSFFNAFDLVAIDAISAADDPWLTYDAVDRVELWNGTAWVRAANDPCPGACDGTFPGYTLTADEQASTTSVRLVYVESPTRADRIGTDPTLPQVGDGVSRSSGNDRTVRLTFRIRDEVRDPQTDPDPVLGSREYNVAGSPGLVHDTARATGSTGGTQVVTDTGADDVLIIDVPLNVGVTKDWTGGPLGIPPTGTDPADYPSGRVSITAVNRTAAMVDELTITDPLNHDPFDVFDLKQIVGITIPDGATSSTVTLALADGTTATYTVDEALALGEGDLADVVGITVAHDGRIAAGATAGLVMDLRLRATHRDGGAAVTSADSPVANDVRAKVADLGGTDEDAPTADANASIRLTDIDLTVTAGKSFDPAAIVEPSNGPVTMSITGQPGGTTRTNLMTLTDDEPLLWNQYDFSGFGAFAFTAPIDRVQVDAFTGGTFTDTGSGVAVTGGSWTAGEPGTALALPDGVAAADVQGLRFTFTRADGAIWENPATPLQAVPVELLRRDELRTGGPVLTDLTGNDPAPGETDAGVATNNLDVLAQGAVEVNGQPVTATDTAQATVLYRHAVNAVEVVKLADGAVDGGLKAPSATIPYTLQITNTGDRAIVDPVVTDVMPTDATGAQLVWDPAVHPGGDGAYAYALDGAAPEPPSGPALPTDPAEVTTDVTGDVEQIVFTFPAGSVLEVGQTYTITVQLTVRPGVASGTVVANTVGVTGDRPWDECEDTLDPATGQCRASASITVSSAASMRSVKTVRAEDDELGNRTSDGSDPAGCAPDAAGFYKEPCIPILKPGGDHWWRFEGTNTGNLSLNHVVGFDELPQPGDTGAINQNQRGSQWRPLFEGTARLTTAVPPGTVLLLSWTDEIVRCGRTVNCPDQSWTPFPQHGGPAFTDEILDSIVALRYEAFFPEGNLFDPLETIGFEFRMTAPADSPAEGPDTIAWNSASVGGQAVSGPAEATVDLPLTEGERVGVALATGHLSIRKEVAGDGAAYAPDTFILNLKCRSAIGTRVEADVDLGDDAVQTVTAGETVTVTDLPYGAECTVTEDDANGASSFTATTVTVTREDEDPLTIVAVNTYDLAALAVEKRVDSAAVDQDGNPIYYGPFTVQVDCTFLGQPVYADGYGPDDPMTAELSDGERVEFTGLPAGAECTVTETDDKGAADVTVTATGDGGDPVVVDDDTADIVLANDGDDSTTNTATLANTYTTGSLKLVKHVFGTGTGPVTPGPFTIEVTCTLDDESGTRTVYEGSVVLGGTQPMEAVIDGIATGATCTAVETGKGGATLAVILPRQVTVGDGTTVAFHAINVLTSGSLRIVKEVTGDGADLYGAGPFEVTLDCVFDTGQNGTVPVTIPGGPTREFGPDEPAVYEGLPTGSVCTATETLTGGASEVTVSDASATIPFRDEAELTVTNRFDTGGLTVLKRLGGEGAGDHGDDEFTFALTCTRNVDGDWVAFDIPGGAERTVTGDGTASYTDLPAGARCVLAEPGDGGAERTEFAVNGADGRELTVAACDEDACDEATVLNTWSGPTLTATGPDLRYAAGALLVLLVGGAVMLLGSRRRS</sequence>
<gene>
    <name evidence="6" type="ORF">GCM10009830_19300</name>
</gene>
<feature type="region of interest" description="Disordered" evidence="1">
    <location>
        <begin position="188"/>
        <end position="217"/>
    </location>
</feature>
<feature type="domain" description="DUF11" evidence="4">
    <location>
        <begin position="37"/>
        <end position="162"/>
    </location>
</feature>
<dbReference type="Proteomes" id="UP001499851">
    <property type="component" value="Unassembled WGS sequence"/>
</dbReference>
<keyword evidence="7" id="KW-1185">Reference proteome</keyword>
<feature type="compositionally biased region" description="Low complexity" evidence="1">
    <location>
        <begin position="679"/>
        <end position="693"/>
    </location>
</feature>
<dbReference type="EMBL" id="BAAAQF010000005">
    <property type="protein sequence ID" value="GAA1673156.1"/>
    <property type="molecule type" value="Genomic_DNA"/>
</dbReference>
<feature type="transmembrane region" description="Helical" evidence="2">
    <location>
        <begin position="2302"/>
        <end position="2320"/>
    </location>
</feature>
<protein>
    <recommendedName>
        <fullName evidence="8">DUF11 domain-containing protein</fullName>
    </recommendedName>
</protein>
<organism evidence="6 7">
    <name type="scientific">Glycomyces endophyticus</name>
    <dbReference type="NCBI Taxonomy" id="480996"/>
    <lineage>
        <taxon>Bacteria</taxon>
        <taxon>Bacillati</taxon>
        <taxon>Actinomycetota</taxon>
        <taxon>Actinomycetes</taxon>
        <taxon>Glycomycetales</taxon>
        <taxon>Glycomycetaceae</taxon>
        <taxon>Glycomyces</taxon>
    </lineage>
</organism>
<dbReference type="Pfam" id="PF01345">
    <property type="entry name" value="DUF11"/>
    <property type="match status" value="1"/>
</dbReference>
<feature type="chain" id="PRO_5045822734" description="DUF11 domain-containing protein" evidence="3">
    <location>
        <begin position="32"/>
        <end position="2325"/>
    </location>
</feature>
<evidence type="ECO:0000259" key="4">
    <source>
        <dbReference type="Pfam" id="PF01345"/>
    </source>
</evidence>
<keyword evidence="2" id="KW-0812">Transmembrane</keyword>
<dbReference type="Pfam" id="PF19407">
    <property type="entry name" value="DUF5979"/>
    <property type="match status" value="5"/>
</dbReference>
<feature type="region of interest" description="Disordered" evidence="1">
    <location>
        <begin position="640"/>
        <end position="693"/>
    </location>
</feature>
<evidence type="ECO:0000259" key="5">
    <source>
        <dbReference type="Pfam" id="PF19407"/>
    </source>
</evidence>
<evidence type="ECO:0000256" key="1">
    <source>
        <dbReference type="SAM" id="MobiDB-lite"/>
    </source>
</evidence>
<accession>A0ABN2GLD6</accession>
<evidence type="ECO:0008006" key="8">
    <source>
        <dbReference type="Google" id="ProtNLM"/>
    </source>
</evidence>
<feature type="domain" description="DUF5979" evidence="5">
    <location>
        <begin position="1847"/>
        <end position="1969"/>
    </location>
</feature>
<proteinExistence type="predicted"/>
<feature type="region of interest" description="Disordered" evidence="1">
    <location>
        <begin position="1517"/>
        <end position="1539"/>
    </location>
</feature>
<name>A0ABN2GLD6_9ACTN</name>
<evidence type="ECO:0000313" key="7">
    <source>
        <dbReference type="Proteomes" id="UP001499851"/>
    </source>
</evidence>
<comment type="caution">
    <text evidence="6">The sequence shown here is derived from an EMBL/GenBank/DDBJ whole genome shotgun (WGS) entry which is preliminary data.</text>
</comment>
<keyword evidence="2" id="KW-1133">Transmembrane helix</keyword>
<evidence type="ECO:0000256" key="3">
    <source>
        <dbReference type="SAM" id="SignalP"/>
    </source>
</evidence>
<feature type="domain" description="DUF5979" evidence="5">
    <location>
        <begin position="2076"/>
        <end position="2177"/>
    </location>
</feature>
<feature type="domain" description="DUF5979" evidence="5">
    <location>
        <begin position="1742"/>
        <end position="1842"/>
    </location>
</feature>
<dbReference type="Gene3D" id="2.60.40.740">
    <property type="match status" value="1"/>
</dbReference>
<evidence type="ECO:0000313" key="6">
    <source>
        <dbReference type="EMBL" id="GAA1673156.1"/>
    </source>
</evidence>
<dbReference type="Gene3D" id="2.60.40.1140">
    <property type="entry name" value="Collagen-binding surface protein Cna, B-type domain"/>
    <property type="match status" value="2"/>
</dbReference>
<keyword evidence="2" id="KW-0472">Membrane</keyword>
<keyword evidence="3" id="KW-0732">Signal</keyword>